<dbReference type="InterPro" id="IPR027329">
    <property type="entry name" value="TPX2_C"/>
</dbReference>
<feature type="domain" description="TPX2 C-terminal" evidence="7">
    <location>
        <begin position="577"/>
        <end position="643"/>
    </location>
</feature>
<dbReference type="GO" id="GO:0005856">
    <property type="term" value="C:cytoskeleton"/>
    <property type="evidence" value="ECO:0007669"/>
    <property type="project" value="UniProtKB-SubCell"/>
</dbReference>
<organism evidence="8 9">
    <name type="scientific">Paramarasmius palmivorus</name>
    <dbReference type="NCBI Taxonomy" id="297713"/>
    <lineage>
        <taxon>Eukaryota</taxon>
        <taxon>Fungi</taxon>
        <taxon>Dikarya</taxon>
        <taxon>Basidiomycota</taxon>
        <taxon>Agaricomycotina</taxon>
        <taxon>Agaricomycetes</taxon>
        <taxon>Agaricomycetidae</taxon>
        <taxon>Agaricales</taxon>
        <taxon>Marasmiineae</taxon>
        <taxon>Marasmiaceae</taxon>
        <taxon>Paramarasmius</taxon>
    </lineage>
</organism>
<evidence type="ECO:0000313" key="9">
    <source>
        <dbReference type="Proteomes" id="UP001383192"/>
    </source>
</evidence>
<dbReference type="AlphaFoldDB" id="A0AAW0DF95"/>
<feature type="region of interest" description="Disordered" evidence="6">
    <location>
        <begin position="292"/>
        <end position="484"/>
    </location>
</feature>
<feature type="compositionally biased region" description="Basic residues" evidence="6">
    <location>
        <begin position="530"/>
        <end position="539"/>
    </location>
</feature>
<sequence>MPNFSSNELSLRHLPDLSDTSFSFQIPSQNEGNLLLADDEDFLQGADDFSLTATPAPHRFRHEAVTVNQDTPKPVASSSKHHLSPLKPPLSPSILKNSPKRSPEKKKAPATRISDPQKSKTAKLLDAGYSTPKRLESLKVGIETLVSDSEMMVDVPLTFIPSSSPSHSRMVVQHIPEHLPVNAKAKAVDNDDGRVPHSPISRPNPFNGELVPSHVEQRGWDSGNTRRTLANALDGEEDVSVDASTCDGLAGRLVMYGQNMIISKVYVCPIFSLQAPTRMIYDDAICVISRDSAVGSTSGNPGLSSASPHGPSNVSVLSHADDKQNKTSQKADDSLTLSQLSPRKERISPQEPIPTDSLSASRPSYKRPNSATSDAQPRKKGKTSHPQTYARAAAPVTRTSAKRQRRGRTSSGSVTERTKAKVTRRVGVRDNIHTSQMSIGSSVGSSSSTSHLVTKTLRSKANPTSGSGPNTFQTKGSTDAPTERSLTKPIEFAFHSEARIATRKGETGKQLDTQNGNSSSSSSSISHQHQQTKSKKFLHSSRQIPDFKASHAALDAALASRKEHIVPVVPLSVEMFTEARAKEREKFDAHVKEKEREMQIALEQRRREQEEEEQREVMELRKKAIPRAHEVPEWYKDMPKRKDKIDKGESERRGRQAPGV</sequence>
<evidence type="ECO:0000256" key="3">
    <source>
        <dbReference type="ARBA" id="ARBA00022490"/>
    </source>
</evidence>
<dbReference type="EMBL" id="JAYKXP010000012">
    <property type="protein sequence ID" value="KAK7051446.1"/>
    <property type="molecule type" value="Genomic_DNA"/>
</dbReference>
<evidence type="ECO:0000256" key="5">
    <source>
        <dbReference type="SAM" id="Coils"/>
    </source>
</evidence>
<proteinExistence type="inferred from homology"/>
<comment type="similarity">
    <text evidence="2">Belongs to the TPX2 family.</text>
</comment>
<feature type="region of interest" description="Disordered" evidence="6">
    <location>
        <begin position="496"/>
        <end position="540"/>
    </location>
</feature>
<dbReference type="Proteomes" id="UP001383192">
    <property type="component" value="Unassembled WGS sequence"/>
</dbReference>
<feature type="region of interest" description="Disordered" evidence="6">
    <location>
        <begin position="190"/>
        <end position="210"/>
    </location>
</feature>
<name>A0AAW0DF95_9AGAR</name>
<feature type="compositionally biased region" description="Basic and acidic residues" evidence="6">
    <location>
        <begin position="496"/>
        <end position="509"/>
    </location>
</feature>
<keyword evidence="9" id="KW-1185">Reference proteome</keyword>
<feature type="compositionally biased region" description="Polar residues" evidence="6">
    <location>
        <begin position="459"/>
        <end position="480"/>
    </location>
</feature>
<feature type="coiled-coil region" evidence="5">
    <location>
        <begin position="584"/>
        <end position="623"/>
    </location>
</feature>
<feature type="compositionally biased region" description="Basic and acidic residues" evidence="6">
    <location>
        <begin position="631"/>
        <end position="654"/>
    </location>
</feature>
<feature type="compositionally biased region" description="Basic and acidic residues" evidence="6">
    <location>
        <begin position="319"/>
        <end position="333"/>
    </location>
</feature>
<feature type="compositionally biased region" description="Low complexity" evidence="6">
    <location>
        <begin position="435"/>
        <end position="450"/>
    </location>
</feature>
<comment type="subcellular location">
    <subcellularLocation>
        <location evidence="1">Cytoplasm</location>
        <location evidence="1">Cytoskeleton</location>
    </subcellularLocation>
</comment>
<evidence type="ECO:0000256" key="4">
    <source>
        <dbReference type="ARBA" id="ARBA00023212"/>
    </source>
</evidence>
<comment type="caution">
    <text evidence="8">The sequence shown here is derived from an EMBL/GenBank/DDBJ whole genome shotgun (WGS) entry which is preliminary data.</text>
</comment>
<keyword evidence="5" id="KW-0175">Coiled coil</keyword>
<evidence type="ECO:0000256" key="2">
    <source>
        <dbReference type="ARBA" id="ARBA00005885"/>
    </source>
</evidence>
<feature type="compositionally biased region" description="Polar residues" evidence="6">
    <location>
        <begin position="294"/>
        <end position="316"/>
    </location>
</feature>
<evidence type="ECO:0000313" key="8">
    <source>
        <dbReference type="EMBL" id="KAK7051446.1"/>
    </source>
</evidence>
<evidence type="ECO:0000256" key="1">
    <source>
        <dbReference type="ARBA" id="ARBA00004245"/>
    </source>
</evidence>
<gene>
    <name evidence="8" type="ORF">VNI00_004420</name>
</gene>
<accession>A0AAW0DF95</accession>
<evidence type="ECO:0000256" key="6">
    <source>
        <dbReference type="SAM" id="MobiDB-lite"/>
    </source>
</evidence>
<protein>
    <recommendedName>
        <fullName evidence="7">TPX2 C-terminal domain-containing protein</fullName>
    </recommendedName>
</protein>
<reference evidence="8 9" key="1">
    <citation type="submission" date="2024-01" db="EMBL/GenBank/DDBJ databases">
        <title>A draft genome for a cacao thread blight-causing isolate of Paramarasmius palmivorus.</title>
        <authorList>
            <person name="Baruah I.K."/>
            <person name="Bukari Y."/>
            <person name="Amoako-Attah I."/>
            <person name="Meinhardt L.W."/>
            <person name="Bailey B.A."/>
            <person name="Cohen S.P."/>
        </authorList>
    </citation>
    <scope>NUCLEOTIDE SEQUENCE [LARGE SCALE GENOMIC DNA]</scope>
    <source>
        <strain evidence="8 9">GH-12</strain>
    </source>
</reference>
<evidence type="ECO:0000259" key="7">
    <source>
        <dbReference type="Pfam" id="PF06886"/>
    </source>
</evidence>
<keyword evidence="3" id="KW-0963">Cytoplasm</keyword>
<feature type="compositionally biased region" description="Low complexity" evidence="6">
    <location>
        <begin position="518"/>
        <end position="529"/>
    </location>
</feature>
<dbReference type="Pfam" id="PF06886">
    <property type="entry name" value="TPX2"/>
    <property type="match status" value="1"/>
</dbReference>
<feature type="region of interest" description="Disordered" evidence="6">
    <location>
        <begin position="67"/>
        <end position="127"/>
    </location>
</feature>
<feature type="region of interest" description="Disordered" evidence="6">
    <location>
        <begin position="631"/>
        <end position="660"/>
    </location>
</feature>
<keyword evidence="4" id="KW-0206">Cytoskeleton</keyword>
<feature type="compositionally biased region" description="Polar residues" evidence="6">
    <location>
        <begin position="356"/>
        <end position="375"/>
    </location>
</feature>